<dbReference type="VEuPathDB" id="CryptoDB:Vbra_16426"/>
<feature type="region of interest" description="Disordered" evidence="7">
    <location>
        <begin position="80"/>
        <end position="143"/>
    </location>
</feature>
<feature type="compositionally biased region" description="Low complexity" evidence="7">
    <location>
        <begin position="221"/>
        <end position="231"/>
    </location>
</feature>
<proteinExistence type="predicted"/>
<evidence type="ECO:0000256" key="7">
    <source>
        <dbReference type="SAM" id="MobiDB-lite"/>
    </source>
</evidence>
<dbReference type="CDD" id="cd14686">
    <property type="entry name" value="bZIP"/>
    <property type="match status" value="1"/>
</dbReference>
<reference evidence="10 11" key="1">
    <citation type="submission" date="2014-11" db="EMBL/GenBank/DDBJ databases">
        <authorList>
            <person name="Zhu J."/>
            <person name="Qi W."/>
            <person name="Song R."/>
        </authorList>
    </citation>
    <scope>NUCLEOTIDE SEQUENCE [LARGE SCALE GENOMIC DNA]</scope>
</reference>
<evidence type="ECO:0000256" key="5">
    <source>
        <dbReference type="ARBA" id="ARBA00023242"/>
    </source>
</evidence>
<dbReference type="PANTHER" id="PTHR46542">
    <property type="entry name" value="X-BOX BINDING PROTEIN 1"/>
    <property type="match status" value="1"/>
</dbReference>
<gene>
    <name evidence="10" type="ORF">Vbra_16426</name>
</gene>
<feature type="transmembrane region" description="Helical" evidence="8">
    <location>
        <begin position="294"/>
        <end position="315"/>
    </location>
</feature>
<dbReference type="AlphaFoldDB" id="A0A0G4FY73"/>
<protein>
    <recommendedName>
        <fullName evidence="6">X-box-binding protein 1</fullName>
    </recommendedName>
</protein>
<dbReference type="GO" id="GO:0000981">
    <property type="term" value="F:DNA-binding transcription factor activity, RNA polymerase II-specific"/>
    <property type="evidence" value="ECO:0007669"/>
    <property type="project" value="TreeGrafter"/>
</dbReference>
<keyword evidence="5" id="KW-0539">Nucleus</keyword>
<sequence length="549" mass="59786">MTTFPAQLTIKTERSAHPHIAISRRPQEDPSSVMTTPTNTSSIPSADPCSLAYSGALTPLPPHLFPATFPPPLATTPVVKTEPGKVSSSWPISFSHAPTDPTPTASRSQPKRKRTASEEEERMSQQKLRNRLSAQAHRDRQKRLMRDLQERVERLSAENQHLHRENSELKQDNARLIRDVAQLTTHNQELSLQLASHGLSQQPVHYTPAPVAAALEPPSPTSTTESTVESSHGSQGGANPDPSPLCYPCQDHHPTPLPPPPSFLSMDLPQPLTETDEQTIADTFLVNPSSFNRFFSLVFVVLLGVAFFGGGMWAGEGAGLERQGRVLMAVLEKEDNTTIQTTPTTVQQQHGLVVYNSVQHAVQVWEANLPPHNAMTYSTNTTTTKPAAGAEGTNDTAATGHPFAGLHMLEQLLLRKTEAQQREEDNGHVAQHRAIVASAVQPPAWKAYKFVCAEPELRFDSTRDQRGRLRRLIIRTNSTNTTAAASVATEEVNHQDTEASSNSGRESGGGGGGSVQMSFPTRLLAERGLLVDSRYGESMTLSCSYLIAA</sequence>
<dbReference type="Gene3D" id="1.20.5.170">
    <property type="match status" value="1"/>
</dbReference>
<dbReference type="PROSITE" id="PS00036">
    <property type="entry name" value="BZIP_BASIC"/>
    <property type="match status" value="1"/>
</dbReference>
<feature type="region of interest" description="Disordered" evidence="7">
    <location>
        <begin position="482"/>
        <end position="517"/>
    </location>
</feature>
<accession>A0A0G4FY73</accession>
<dbReference type="GO" id="GO:0000977">
    <property type="term" value="F:RNA polymerase II transcription regulatory region sequence-specific DNA binding"/>
    <property type="evidence" value="ECO:0007669"/>
    <property type="project" value="TreeGrafter"/>
</dbReference>
<keyword evidence="8" id="KW-1133">Transmembrane helix</keyword>
<dbReference type="GO" id="GO:0005634">
    <property type="term" value="C:nucleus"/>
    <property type="evidence" value="ECO:0007669"/>
    <property type="project" value="TreeGrafter"/>
</dbReference>
<keyword evidence="11" id="KW-1185">Reference proteome</keyword>
<feature type="compositionally biased region" description="Polar residues" evidence="7">
    <location>
        <begin position="29"/>
        <end position="44"/>
    </location>
</feature>
<feature type="domain" description="BZIP" evidence="9">
    <location>
        <begin position="120"/>
        <end position="183"/>
    </location>
</feature>
<evidence type="ECO:0000256" key="2">
    <source>
        <dbReference type="ARBA" id="ARBA00023015"/>
    </source>
</evidence>
<feature type="region of interest" description="Disordered" evidence="7">
    <location>
        <begin position="212"/>
        <end position="257"/>
    </location>
</feature>
<evidence type="ECO:0000256" key="4">
    <source>
        <dbReference type="ARBA" id="ARBA00023163"/>
    </source>
</evidence>
<evidence type="ECO:0000256" key="3">
    <source>
        <dbReference type="ARBA" id="ARBA00023125"/>
    </source>
</evidence>
<evidence type="ECO:0000313" key="10">
    <source>
        <dbReference type="EMBL" id="CEM20300.1"/>
    </source>
</evidence>
<evidence type="ECO:0000256" key="6">
    <source>
        <dbReference type="ARBA" id="ARBA00040165"/>
    </source>
</evidence>
<dbReference type="EMBL" id="CDMY01000524">
    <property type="protein sequence ID" value="CEM20300.1"/>
    <property type="molecule type" value="Genomic_DNA"/>
</dbReference>
<keyword evidence="8" id="KW-0472">Membrane</keyword>
<keyword evidence="4" id="KW-0804">Transcription</keyword>
<dbReference type="SUPFAM" id="SSF57959">
    <property type="entry name" value="Leucine zipper domain"/>
    <property type="match status" value="1"/>
</dbReference>
<dbReference type="Pfam" id="PF00170">
    <property type="entry name" value="bZIP_1"/>
    <property type="match status" value="1"/>
</dbReference>
<dbReference type="Proteomes" id="UP000041254">
    <property type="component" value="Unassembled WGS sequence"/>
</dbReference>
<dbReference type="OrthoDB" id="20960at2759"/>
<name>A0A0G4FY73_VITBC</name>
<keyword evidence="8" id="KW-0812">Transmembrane</keyword>
<feature type="compositionally biased region" description="Polar residues" evidence="7">
    <location>
        <begin position="1"/>
        <end position="10"/>
    </location>
</feature>
<evidence type="ECO:0000256" key="8">
    <source>
        <dbReference type="SAM" id="Phobius"/>
    </source>
</evidence>
<keyword evidence="3" id="KW-0238">DNA-binding</keyword>
<keyword evidence="1" id="KW-0832">Ubl conjugation</keyword>
<dbReference type="InterPro" id="IPR046347">
    <property type="entry name" value="bZIP_sf"/>
</dbReference>
<keyword evidence="2" id="KW-0805">Transcription regulation</keyword>
<dbReference type="InterPro" id="IPR004827">
    <property type="entry name" value="bZIP"/>
</dbReference>
<evidence type="ECO:0000259" key="9">
    <source>
        <dbReference type="PROSITE" id="PS50217"/>
    </source>
</evidence>
<dbReference type="PROSITE" id="PS50217">
    <property type="entry name" value="BZIP"/>
    <property type="match status" value="1"/>
</dbReference>
<evidence type="ECO:0000256" key="1">
    <source>
        <dbReference type="ARBA" id="ARBA00022843"/>
    </source>
</evidence>
<dbReference type="SMART" id="SM00338">
    <property type="entry name" value="BRLZ"/>
    <property type="match status" value="1"/>
</dbReference>
<dbReference type="InterPro" id="IPR052470">
    <property type="entry name" value="ER_Stress-Reg_TF"/>
</dbReference>
<organism evidence="10 11">
    <name type="scientific">Vitrella brassicaformis (strain CCMP3155)</name>
    <dbReference type="NCBI Taxonomy" id="1169540"/>
    <lineage>
        <taxon>Eukaryota</taxon>
        <taxon>Sar</taxon>
        <taxon>Alveolata</taxon>
        <taxon>Colpodellida</taxon>
        <taxon>Vitrellaceae</taxon>
        <taxon>Vitrella</taxon>
    </lineage>
</organism>
<dbReference type="PANTHER" id="PTHR46542:SF1">
    <property type="entry name" value="X-BOX BINDING PROTEIN 1"/>
    <property type="match status" value="1"/>
</dbReference>
<feature type="region of interest" description="Disordered" evidence="7">
    <location>
        <begin position="1"/>
        <end position="48"/>
    </location>
</feature>
<evidence type="ECO:0000313" key="11">
    <source>
        <dbReference type="Proteomes" id="UP000041254"/>
    </source>
</evidence>
<dbReference type="InParanoid" id="A0A0G4FY73"/>